<keyword evidence="7" id="KW-1185">Reference proteome</keyword>
<dbReference type="Gene3D" id="3.40.605.10">
    <property type="entry name" value="Aldehyde Dehydrogenase, Chain A, domain 1"/>
    <property type="match status" value="1"/>
</dbReference>
<gene>
    <name evidence="6" type="ORF">D7193_29865</name>
</gene>
<name>A0A3A9ZTF9_9ACTN</name>
<dbReference type="GO" id="GO:0016620">
    <property type="term" value="F:oxidoreductase activity, acting on the aldehyde or oxo group of donors, NAD or NADP as acceptor"/>
    <property type="evidence" value="ECO:0007669"/>
    <property type="project" value="InterPro"/>
</dbReference>
<proteinExistence type="inferred from homology"/>
<organism evidence="6 7">
    <name type="scientific">Micromonospora costi</name>
    <dbReference type="NCBI Taxonomy" id="1530042"/>
    <lineage>
        <taxon>Bacteria</taxon>
        <taxon>Bacillati</taxon>
        <taxon>Actinomycetota</taxon>
        <taxon>Actinomycetes</taxon>
        <taxon>Micromonosporales</taxon>
        <taxon>Micromonosporaceae</taxon>
        <taxon>Micromonospora</taxon>
    </lineage>
</organism>
<dbReference type="OrthoDB" id="3802174at2"/>
<evidence type="ECO:0000256" key="1">
    <source>
        <dbReference type="ARBA" id="ARBA00009986"/>
    </source>
</evidence>
<evidence type="ECO:0000256" key="3">
    <source>
        <dbReference type="PROSITE-ProRule" id="PRU10007"/>
    </source>
</evidence>
<feature type="active site" evidence="3">
    <location>
        <position position="258"/>
    </location>
</feature>
<sequence>MSTSTASSTLSTPVRNLIDGKWSDAGSVHESVNPSTGDVVGTFYSAGRAEGEAAIAAARTAFDTTDWSRSAALRARALYELADRLAERVPTLARTLMQENGKLLDQTTWEVKLSVDSLRYSAASALTQVAGRAAEPEPGMYFYSAPEPMGVAGIITPWNSPVILLVRALGPALGAGCTTVVKMPGQTALTNALFAEAVAATTSLPAGVVNILTEAGNEVAPLLVASPGVDVVNYTGSTQVGRSIAAAAGPTLKRLGLELGGKAPLIVFDDVDLDMVVPQLVASSIMMNGQFCCTGARVLVQRGIADELRTRLASALEAVKVGPAEDPSSQLGPLINKDAVARLDRFIQDATSYATVIVRGGPVTEPELARGAFFRPALLEVEELDVPLVQQELFGPVQTFEVFEDEADAIRRANATEFGLAASVFTGNDIRARQVGRDLRFGAIWVNTWGLLTEHFEQGGVKQSGYGVLCGPAAITEFQNLKTYASAAPRSA</sequence>
<comment type="caution">
    <text evidence="6">The sequence shown here is derived from an EMBL/GenBank/DDBJ whole genome shotgun (WGS) entry which is preliminary data.</text>
</comment>
<evidence type="ECO:0000256" key="2">
    <source>
        <dbReference type="ARBA" id="ARBA00023002"/>
    </source>
</evidence>
<dbReference type="RefSeq" id="WP_120782977.1">
    <property type="nucleotide sequence ID" value="NZ_JBHLUP010000009.1"/>
</dbReference>
<dbReference type="SUPFAM" id="SSF53720">
    <property type="entry name" value="ALDH-like"/>
    <property type="match status" value="1"/>
</dbReference>
<dbReference type="InterPro" id="IPR029510">
    <property type="entry name" value="Ald_DH_CS_GLU"/>
</dbReference>
<dbReference type="InterPro" id="IPR016161">
    <property type="entry name" value="Ald_DH/histidinol_DH"/>
</dbReference>
<protein>
    <submittedName>
        <fullName evidence="6">Aldehyde dehydrogenase family protein</fullName>
    </submittedName>
</protein>
<dbReference type="PANTHER" id="PTHR42804">
    <property type="entry name" value="ALDEHYDE DEHYDROGENASE"/>
    <property type="match status" value="1"/>
</dbReference>
<reference evidence="6 7" key="1">
    <citation type="journal article" date="2015" name="Int. J. Syst. Evol. Microbiol.">
        <title>Micromonospora costi sp. nov., isolated from a leaf of Costus speciosus.</title>
        <authorList>
            <person name="Thawai C."/>
        </authorList>
    </citation>
    <scope>NUCLEOTIDE SEQUENCE [LARGE SCALE GENOMIC DNA]</scope>
    <source>
        <strain evidence="6 7">CS1-12</strain>
    </source>
</reference>
<dbReference type="EMBL" id="RBAN01000007">
    <property type="protein sequence ID" value="RKN51552.1"/>
    <property type="molecule type" value="Genomic_DNA"/>
</dbReference>
<evidence type="ECO:0000259" key="5">
    <source>
        <dbReference type="Pfam" id="PF00171"/>
    </source>
</evidence>
<evidence type="ECO:0000313" key="6">
    <source>
        <dbReference type="EMBL" id="RKN51552.1"/>
    </source>
</evidence>
<dbReference type="InterPro" id="IPR015590">
    <property type="entry name" value="Aldehyde_DH_dom"/>
</dbReference>
<dbReference type="Proteomes" id="UP000279968">
    <property type="component" value="Unassembled WGS sequence"/>
</dbReference>
<accession>A0A3A9ZTF9</accession>
<evidence type="ECO:0000256" key="4">
    <source>
        <dbReference type="RuleBase" id="RU003345"/>
    </source>
</evidence>
<dbReference type="InterPro" id="IPR016163">
    <property type="entry name" value="Ald_DH_C"/>
</dbReference>
<dbReference type="Gene3D" id="3.40.309.10">
    <property type="entry name" value="Aldehyde Dehydrogenase, Chain A, domain 2"/>
    <property type="match status" value="1"/>
</dbReference>
<evidence type="ECO:0000313" key="7">
    <source>
        <dbReference type="Proteomes" id="UP000279968"/>
    </source>
</evidence>
<dbReference type="PROSITE" id="PS00687">
    <property type="entry name" value="ALDEHYDE_DEHYDR_GLU"/>
    <property type="match status" value="1"/>
</dbReference>
<comment type="similarity">
    <text evidence="1 4">Belongs to the aldehyde dehydrogenase family.</text>
</comment>
<dbReference type="PANTHER" id="PTHR42804:SF1">
    <property type="entry name" value="ALDEHYDE DEHYDROGENASE-RELATED"/>
    <property type="match status" value="1"/>
</dbReference>
<dbReference type="InterPro" id="IPR016162">
    <property type="entry name" value="Ald_DH_N"/>
</dbReference>
<dbReference type="AlphaFoldDB" id="A0A3A9ZTF9"/>
<dbReference type="Pfam" id="PF00171">
    <property type="entry name" value="Aldedh"/>
    <property type="match status" value="1"/>
</dbReference>
<keyword evidence="2 4" id="KW-0560">Oxidoreductase</keyword>
<feature type="domain" description="Aldehyde dehydrogenase" evidence="5">
    <location>
        <begin position="27"/>
        <end position="483"/>
    </location>
</feature>